<keyword evidence="2 5" id="KW-0238">DNA-binding</keyword>
<feature type="DNA-binding region" description="Homeobox" evidence="5">
    <location>
        <begin position="103"/>
        <end position="162"/>
    </location>
</feature>
<feature type="domain" description="Homeobox" evidence="7">
    <location>
        <begin position="101"/>
        <end position="161"/>
    </location>
</feature>
<evidence type="ECO:0000256" key="5">
    <source>
        <dbReference type="PROSITE-ProRule" id="PRU00108"/>
    </source>
</evidence>
<dbReference type="CDD" id="cd00086">
    <property type="entry name" value="homeodomain"/>
    <property type="match status" value="1"/>
</dbReference>
<comment type="subcellular location">
    <subcellularLocation>
        <location evidence="1 5 6">Nucleus</location>
    </subcellularLocation>
</comment>
<dbReference type="AlphaFoldDB" id="A0A137NYC1"/>
<dbReference type="InterPro" id="IPR051000">
    <property type="entry name" value="Homeobox_DNA-bind_prot"/>
</dbReference>
<evidence type="ECO:0000256" key="2">
    <source>
        <dbReference type="ARBA" id="ARBA00023125"/>
    </source>
</evidence>
<dbReference type="InterPro" id="IPR001356">
    <property type="entry name" value="HD"/>
</dbReference>
<dbReference type="InterPro" id="IPR009057">
    <property type="entry name" value="Homeodomain-like_sf"/>
</dbReference>
<dbReference type="GO" id="GO:0006357">
    <property type="term" value="P:regulation of transcription by RNA polymerase II"/>
    <property type="evidence" value="ECO:0007669"/>
    <property type="project" value="TreeGrafter"/>
</dbReference>
<organism evidence="8 9">
    <name type="scientific">Conidiobolus coronatus (strain ATCC 28846 / CBS 209.66 / NRRL 28638)</name>
    <name type="common">Delacroixia coronata</name>
    <dbReference type="NCBI Taxonomy" id="796925"/>
    <lineage>
        <taxon>Eukaryota</taxon>
        <taxon>Fungi</taxon>
        <taxon>Fungi incertae sedis</taxon>
        <taxon>Zoopagomycota</taxon>
        <taxon>Entomophthoromycotina</taxon>
        <taxon>Entomophthoromycetes</taxon>
        <taxon>Entomophthorales</taxon>
        <taxon>Ancylistaceae</taxon>
        <taxon>Conidiobolus</taxon>
    </lineage>
</organism>
<evidence type="ECO:0000313" key="9">
    <source>
        <dbReference type="Proteomes" id="UP000070444"/>
    </source>
</evidence>
<evidence type="ECO:0000256" key="4">
    <source>
        <dbReference type="ARBA" id="ARBA00023242"/>
    </source>
</evidence>
<keyword evidence="9" id="KW-1185">Reference proteome</keyword>
<proteinExistence type="predicted"/>
<dbReference type="SMART" id="SM00389">
    <property type="entry name" value="HOX"/>
    <property type="match status" value="1"/>
</dbReference>
<dbReference type="GO" id="GO:0005634">
    <property type="term" value="C:nucleus"/>
    <property type="evidence" value="ECO:0007669"/>
    <property type="project" value="UniProtKB-SubCell"/>
</dbReference>
<gene>
    <name evidence="8" type="ORF">CONCODRAFT_80066</name>
</gene>
<name>A0A137NYC1_CONC2</name>
<evidence type="ECO:0000259" key="7">
    <source>
        <dbReference type="PROSITE" id="PS50071"/>
    </source>
</evidence>
<dbReference type="PROSITE" id="PS50071">
    <property type="entry name" value="HOMEOBOX_2"/>
    <property type="match status" value="1"/>
</dbReference>
<dbReference type="GO" id="GO:0030154">
    <property type="term" value="P:cell differentiation"/>
    <property type="evidence" value="ECO:0007669"/>
    <property type="project" value="TreeGrafter"/>
</dbReference>
<evidence type="ECO:0000256" key="3">
    <source>
        <dbReference type="ARBA" id="ARBA00023155"/>
    </source>
</evidence>
<accession>A0A137NYC1</accession>
<evidence type="ECO:0000256" key="1">
    <source>
        <dbReference type="ARBA" id="ARBA00004123"/>
    </source>
</evidence>
<sequence length="165" mass="18829">MNIPSDEYLSCKLAPISTKRECVRESLPSIKQLHILDIDSHEAEHCPLTPPSTPSTPNLPSSLVSNYSSSSPMLSSVADYHSPVNDCFIIPHTVDYGSKIRLHVSKRTFISEEQTKVLNDFYKANKYPTHNEKVKLSKELSLTERTIQIWFQNKRQNRGRKCKLT</sequence>
<dbReference type="OrthoDB" id="6159439at2759"/>
<evidence type="ECO:0000256" key="6">
    <source>
        <dbReference type="RuleBase" id="RU000682"/>
    </source>
</evidence>
<dbReference type="EMBL" id="KQ964625">
    <property type="protein sequence ID" value="KXN67599.1"/>
    <property type="molecule type" value="Genomic_DNA"/>
</dbReference>
<dbReference type="Proteomes" id="UP000070444">
    <property type="component" value="Unassembled WGS sequence"/>
</dbReference>
<dbReference type="Gene3D" id="1.10.10.60">
    <property type="entry name" value="Homeodomain-like"/>
    <property type="match status" value="1"/>
</dbReference>
<dbReference type="PANTHER" id="PTHR24324:SF5">
    <property type="entry name" value="HEMATOPOIETICALLY-EXPRESSED HOMEOBOX PROTEIN HHEX"/>
    <property type="match status" value="1"/>
</dbReference>
<dbReference type="SUPFAM" id="SSF46689">
    <property type="entry name" value="Homeodomain-like"/>
    <property type="match status" value="1"/>
</dbReference>
<reference evidence="8 9" key="1">
    <citation type="journal article" date="2015" name="Genome Biol. Evol.">
        <title>Phylogenomic analyses indicate that early fungi evolved digesting cell walls of algal ancestors of land plants.</title>
        <authorList>
            <person name="Chang Y."/>
            <person name="Wang S."/>
            <person name="Sekimoto S."/>
            <person name="Aerts A.L."/>
            <person name="Choi C."/>
            <person name="Clum A."/>
            <person name="LaButti K.M."/>
            <person name="Lindquist E.A."/>
            <person name="Yee Ngan C."/>
            <person name="Ohm R.A."/>
            <person name="Salamov A.A."/>
            <person name="Grigoriev I.V."/>
            <person name="Spatafora J.W."/>
            <person name="Berbee M.L."/>
        </authorList>
    </citation>
    <scope>NUCLEOTIDE SEQUENCE [LARGE SCALE GENOMIC DNA]</scope>
    <source>
        <strain evidence="8 9">NRRL 28638</strain>
    </source>
</reference>
<keyword evidence="4 5" id="KW-0539">Nucleus</keyword>
<dbReference type="GO" id="GO:0000978">
    <property type="term" value="F:RNA polymerase II cis-regulatory region sequence-specific DNA binding"/>
    <property type="evidence" value="ECO:0007669"/>
    <property type="project" value="TreeGrafter"/>
</dbReference>
<dbReference type="Pfam" id="PF00046">
    <property type="entry name" value="Homeodomain"/>
    <property type="match status" value="1"/>
</dbReference>
<keyword evidence="3 5" id="KW-0371">Homeobox</keyword>
<dbReference type="PANTHER" id="PTHR24324">
    <property type="entry name" value="HOMEOBOX PROTEIN HHEX"/>
    <property type="match status" value="1"/>
</dbReference>
<evidence type="ECO:0000313" key="8">
    <source>
        <dbReference type="EMBL" id="KXN67599.1"/>
    </source>
</evidence>
<protein>
    <recommendedName>
        <fullName evidence="7">Homeobox domain-containing protein</fullName>
    </recommendedName>
</protein>